<sequence>TASGKGVQPDTIVGIMADRSLEMIVGMMGILKSGAAYLPIDPDYPEDRIRYLIEDSNTKLVLTQAHLTKKIPFTEHMGIGMITMDDERIFKQAHTNLIVRNKRNDLAYVIYTSGSTGQPKGVLVEHKSLMNLCHWYVDFHHIKESDRITNYLKISFDASITEIFPCLLTGATLHVLNADIRLDMEKLNEYMNQQGITVATLPYKVGEQFIQQENHSLRMLISGGEQLNLKTDTSYQLVNAYGPTENTGVTTSYLVDQKGHNIPIGKPIYNTEIYIVNQDNRLCPIGVAGELCVSGEGVARGYLNNPELTAEKFVSNPFVPGERMYRTGDLARWLPDGTIEFIGRIDHQVKLRGYRIELGEIERNLLKHSEIKEAVVIAREDTDQHTYLCGYIVSEK</sequence>
<dbReference type="PANTHER" id="PTHR45527:SF1">
    <property type="entry name" value="FATTY ACID SYNTHASE"/>
    <property type="match status" value="1"/>
</dbReference>
<evidence type="ECO:0000256" key="1">
    <source>
        <dbReference type="ARBA" id="ARBA00006432"/>
    </source>
</evidence>
<dbReference type="InterPro" id="IPR020845">
    <property type="entry name" value="AMP-binding_CS"/>
</dbReference>
<feature type="non-terminal residue" evidence="3">
    <location>
        <position position="396"/>
    </location>
</feature>
<organism evidence="3 4">
    <name type="scientific">Metabacillus fastidiosus</name>
    <dbReference type="NCBI Taxonomy" id="1458"/>
    <lineage>
        <taxon>Bacteria</taxon>
        <taxon>Bacillati</taxon>
        <taxon>Bacillota</taxon>
        <taxon>Bacilli</taxon>
        <taxon>Bacillales</taxon>
        <taxon>Bacillaceae</taxon>
        <taxon>Metabacillus</taxon>
    </lineage>
</organism>
<accession>A0ABU6P4J0</accession>
<dbReference type="Gene3D" id="3.40.50.980">
    <property type="match status" value="2"/>
</dbReference>
<dbReference type="NCBIfam" id="TIGR01733">
    <property type="entry name" value="AA-adenyl-dom"/>
    <property type="match status" value="1"/>
</dbReference>
<dbReference type="InterPro" id="IPR020459">
    <property type="entry name" value="AMP-binding"/>
</dbReference>
<dbReference type="SUPFAM" id="SSF56801">
    <property type="entry name" value="Acetyl-CoA synthetase-like"/>
    <property type="match status" value="1"/>
</dbReference>
<gene>
    <name evidence="3" type="ORF">P9271_23720</name>
</gene>
<dbReference type="Gene3D" id="3.30.300.30">
    <property type="match status" value="1"/>
</dbReference>
<evidence type="ECO:0000259" key="2">
    <source>
        <dbReference type="Pfam" id="PF00501"/>
    </source>
</evidence>
<protein>
    <submittedName>
        <fullName evidence="3">Amino acid adenylation domain-containing protein</fullName>
    </submittedName>
</protein>
<dbReference type="PANTHER" id="PTHR45527">
    <property type="entry name" value="NONRIBOSOMAL PEPTIDE SYNTHETASE"/>
    <property type="match status" value="1"/>
</dbReference>
<reference evidence="3 4" key="1">
    <citation type="submission" date="2023-03" db="EMBL/GenBank/DDBJ databases">
        <title>Bacillus Genome Sequencing.</title>
        <authorList>
            <person name="Dunlap C."/>
        </authorList>
    </citation>
    <scope>NUCLEOTIDE SEQUENCE [LARGE SCALE GENOMIC DNA]</scope>
    <source>
        <strain evidence="3 4">NRS-1717</strain>
    </source>
</reference>
<comment type="similarity">
    <text evidence="1">Belongs to the ATP-dependent AMP-binding enzyme family.</text>
</comment>
<dbReference type="Pfam" id="PF00501">
    <property type="entry name" value="AMP-binding"/>
    <property type="match status" value="1"/>
</dbReference>
<name>A0ABU6P4J0_9BACI</name>
<evidence type="ECO:0000313" key="3">
    <source>
        <dbReference type="EMBL" id="MED4404262.1"/>
    </source>
</evidence>
<proteinExistence type="inferred from homology"/>
<dbReference type="Proteomes" id="UP001342826">
    <property type="component" value="Unassembled WGS sequence"/>
</dbReference>
<dbReference type="EMBL" id="JARTFS010000036">
    <property type="protein sequence ID" value="MED4404262.1"/>
    <property type="molecule type" value="Genomic_DNA"/>
</dbReference>
<dbReference type="PRINTS" id="PR00154">
    <property type="entry name" value="AMPBINDING"/>
</dbReference>
<dbReference type="InterPro" id="IPR045851">
    <property type="entry name" value="AMP-bd_C_sf"/>
</dbReference>
<comment type="caution">
    <text evidence="3">The sequence shown here is derived from an EMBL/GenBank/DDBJ whole genome shotgun (WGS) entry which is preliminary data.</text>
</comment>
<feature type="domain" description="AMP-dependent synthetase/ligase" evidence="2">
    <location>
        <begin position="5"/>
        <end position="303"/>
    </location>
</feature>
<keyword evidence="4" id="KW-1185">Reference proteome</keyword>
<dbReference type="PROSITE" id="PS00455">
    <property type="entry name" value="AMP_BINDING"/>
    <property type="match status" value="1"/>
</dbReference>
<evidence type="ECO:0000313" key="4">
    <source>
        <dbReference type="Proteomes" id="UP001342826"/>
    </source>
</evidence>
<dbReference type="InterPro" id="IPR000873">
    <property type="entry name" value="AMP-dep_synth/lig_dom"/>
</dbReference>
<dbReference type="Gene3D" id="2.30.38.10">
    <property type="entry name" value="Luciferase, Domain 3"/>
    <property type="match status" value="1"/>
</dbReference>
<dbReference type="InterPro" id="IPR010071">
    <property type="entry name" value="AA_adenyl_dom"/>
</dbReference>
<dbReference type="RefSeq" id="WP_328016055.1">
    <property type="nucleotide sequence ID" value="NZ_JARTFS010000036.1"/>
</dbReference>
<feature type="non-terminal residue" evidence="3">
    <location>
        <position position="1"/>
    </location>
</feature>